<evidence type="ECO:0000313" key="6">
    <source>
        <dbReference type="EMBL" id="KAG0557771.1"/>
    </source>
</evidence>
<dbReference type="EMBL" id="CM026432">
    <property type="protein sequence ID" value="KAG0557771.1"/>
    <property type="molecule type" value="Genomic_DNA"/>
</dbReference>
<dbReference type="InterPro" id="IPR029063">
    <property type="entry name" value="SAM-dependent_MTases_sf"/>
</dbReference>
<dbReference type="InterPro" id="IPR013216">
    <property type="entry name" value="Methyltransf_11"/>
</dbReference>
<keyword evidence="7" id="KW-1185">Reference proteome</keyword>
<keyword evidence="2" id="KW-0489">Methyltransferase</keyword>
<name>A0A8T0GET1_CERPU</name>
<evidence type="ECO:0000256" key="3">
    <source>
        <dbReference type="ARBA" id="ARBA00022679"/>
    </source>
</evidence>
<comment type="similarity">
    <text evidence="1">Belongs to the methyltransferase superfamily.</text>
</comment>
<feature type="domain" description="Methyltransferase type 11" evidence="5">
    <location>
        <begin position="68"/>
        <end position="158"/>
    </location>
</feature>
<dbReference type="CDD" id="cd02440">
    <property type="entry name" value="AdoMet_MTases"/>
    <property type="match status" value="1"/>
</dbReference>
<dbReference type="EMBL" id="CM026432">
    <property type="protein sequence ID" value="KAG0557773.1"/>
    <property type="molecule type" value="Genomic_DNA"/>
</dbReference>
<evidence type="ECO:0000256" key="1">
    <source>
        <dbReference type="ARBA" id="ARBA00008361"/>
    </source>
</evidence>
<reference evidence="6 7" key="1">
    <citation type="submission" date="2020-06" db="EMBL/GenBank/DDBJ databases">
        <title>WGS assembly of Ceratodon purpureus strain R40.</title>
        <authorList>
            <person name="Carey S.B."/>
            <person name="Jenkins J."/>
            <person name="Shu S."/>
            <person name="Lovell J.T."/>
            <person name="Sreedasyam A."/>
            <person name="Maumus F."/>
            <person name="Tiley G.P."/>
            <person name="Fernandez-Pozo N."/>
            <person name="Barry K."/>
            <person name="Chen C."/>
            <person name="Wang M."/>
            <person name="Lipzen A."/>
            <person name="Daum C."/>
            <person name="Saski C.A."/>
            <person name="Payton A.C."/>
            <person name="Mcbreen J.C."/>
            <person name="Conrad R.E."/>
            <person name="Kollar L.M."/>
            <person name="Olsson S."/>
            <person name="Huttunen S."/>
            <person name="Landis J.B."/>
            <person name="Wickett N.J."/>
            <person name="Johnson M.G."/>
            <person name="Rensing S.A."/>
            <person name="Grimwood J."/>
            <person name="Schmutz J."/>
            <person name="Mcdaniel S.F."/>
        </authorList>
    </citation>
    <scope>NUCLEOTIDE SEQUENCE [LARGE SCALE GENOMIC DNA]</scope>
    <source>
        <strain evidence="6 7">R40</strain>
    </source>
</reference>
<organism evidence="6 7">
    <name type="scientific">Ceratodon purpureus</name>
    <name type="common">Fire moss</name>
    <name type="synonym">Dicranum purpureum</name>
    <dbReference type="NCBI Taxonomy" id="3225"/>
    <lineage>
        <taxon>Eukaryota</taxon>
        <taxon>Viridiplantae</taxon>
        <taxon>Streptophyta</taxon>
        <taxon>Embryophyta</taxon>
        <taxon>Bryophyta</taxon>
        <taxon>Bryophytina</taxon>
        <taxon>Bryopsida</taxon>
        <taxon>Dicranidae</taxon>
        <taxon>Pseudoditrichales</taxon>
        <taxon>Ditrichaceae</taxon>
        <taxon>Ceratodon</taxon>
    </lineage>
</organism>
<dbReference type="InterPro" id="IPR051052">
    <property type="entry name" value="Diverse_substrate_MTase"/>
</dbReference>
<evidence type="ECO:0000259" key="5">
    <source>
        <dbReference type="Pfam" id="PF08241"/>
    </source>
</evidence>
<sequence>MAGDGESHTPPSTMAGGVHPVAASGFNADQGIYEMARPSYPPAVLELVKQEIVPALGNPASASTLSVLDLAAGTGKWTRLILPLGIGHLVAVEPSPGMRSEFQQLYPHAAIIDGSSTAIPLPDASVDVIFIAQAFHWFANVAALTEMHRVLKKDGTVVMIWNLEDRRTSWVARLREAYEKHEAGSPQYRLGLWRRPFEEPEMVKEVSKMFQLPIQERQISHSVSNSRSAVWHRVLSKSYIAILSVEEKEELKKEVDQILAGQDIHWDTEGDDQVLQYPYNTDIAWFKKL</sequence>
<evidence type="ECO:0000256" key="2">
    <source>
        <dbReference type="ARBA" id="ARBA00022603"/>
    </source>
</evidence>
<keyword evidence="3" id="KW-0808">Transferase</keyword>
<comment type="caution">
    <text evidence="6">The sequence shown here is derived from an EMBL/GenBank/DDBJ whole genome shotgun (WGS) entry which is preliminary data.</text>
</comment>
<evidence type="ECO:0000256" key="4">
    <source>
        <dbReference type="SAM" id="MobiDB-lite"/>
    </source>
</evidence>
<dbReference type="GO" id="GO:0008757">
    <property type="term" value="F:S-adenosylmethionine-dependent methyltransferase activity"/>
    <property type="evidence" value="ECO:0007669"/>
    <property type="project" value="InterPro"/>
</dbReference>
<dbReference type="EMBL" id="CM026432">
    <property type="protein sequence ID" value="KAG0557772.1"/>
    <property type="molecule type" value="Genomic_DNA"/>
</dbReference>
<dbReference type="PANTHER" id="PTHR44942:SF4">
    <property type="entry name" value="METHYLTRANSFERASE TYPE 11 DOMAIN-CONTAINING PROTEIN"/>
    <property type="match status" value="1"/>
</dbReference>
<protein>
    <recommendedName>
        <fullName evidence="5">Methyltransferase type 11 domain-containing protein</fullName>
    </recommendedName>
</protein>
<dbReference type="Proteomes" id="UP000822688">
    <property type="component" value="Chromosome 11"/>
</dbReference>
<dbReference type="GO" id="GO:0032259">
    <property type="term" value="P:methylation"/>
    <property type="evidence" value="ECO:0007669"/>
    <property type="project" value="UniProtKB-KW"/>
</dbReference>
<evidence type="ECO:0000313" key="7">
    <source>
        <dbReference type="Proteomes" id="UP000822688"/>
    </source>
</evidence>
<dbReference type="PANTHER" id="PTHR44942">
    <property type="entry name" value="METHYLTRANSF_11 DOMAIN-CONTAINING PROTEIN"/>
    <property type="match status" value="1"/>
</dbReference>
<dbReference type="Pfam" id="PF08241">
    <property type="entry name" value="Methyltransf_11"/>
    <property type="match status" value="1"/>
</dbReference>
<gene>
    <name evidence="6" type="ORF">KC19_11G156200</name>
</gene>
<dbReference type="SUPFAM" id="SSF53335">
    <property type="entry name" value="S-adenosyl-L-methionine-dependent methyltransferases"/>
    <property type="match status" value="1"/>
</dbReference>
<accession>A0A8T0GET1</accession>
<proteinExistence type="inferred from homology"/>
<feature type="region of interest" description="Disordered" evidence="4">
    <location>
        <begin position="1"/>
        <end position="20"/>
    </location>
</feature>
<dbReference type="Gene3D" id="3.40.50.150">
    <property type="entry name" value="Vaccinia Virus protein VP39"/>
    <property type="match status" value="1"/>
</dbReference>
<dbReference type="AlphaFoldDB" id="A0A8T0GET1"/>